<keyword evidence="4" id="KW-0175">Coiled coil</keyword>
<comment type="subunit">
    <text evidence="2">Heterodimer of SbcC and SbcD.</text>
</comment>
<feature type="coiled-coil region" evidence="4">
    <location>
        <begin position="479"/>
        <end position="509"/>
    </location>
</feature>
<evidence type="ECO:0000256" key="1">
    <source>
        <dbReference type="ARBA" id="ARBA00006930"/>
    </source>
</evidence>
<name>A0ABW2W8Z8_9ACTN</name>
<feature type="domain" description="Rad50/SbcC-type AAA" evidence="5">
    <location>
        <begin position="6"/>
        <end position="246"/>
    </location>
</feature>
<evidence type="ECO:0000313" key="6">
    <source>
        <dbReference type="EMBL" id="MFD0315601.1"/>
    </source>
</evidence>
<feature type="coiled-coil region" evidence="4">
    <location>
        <begin position="204"/>
        <end position="282"/>
    </location>
</feature>
<accession>A0ABW2W8Z8</accession>
<proteinExistence type="inferred from homology"/>
<keyword evidence="7" id="KW-1185">Reference proteome</keyword>
<dbReference type="PANTHER" id="PTHR32114:SF2">
    <property type="entry name" value="ABC TRANSPORTER ABCH.3"/>
    <property type="match status" value="1"/>
</dbReference>
<comment type="similarity">
    <text evidence="1">Belongs to the SMC family. SbcC subfamily.</text>
</comment>
<evidence type="ECO:0000313" key="7">
    <source>
        <dbReference type="Proteomes" id="UP001597023"/>
    </source>
</evidence>
<evidence type="ECO:0000259" key="5">
    <source>
        <dbReference type="Pfam" id="PF13476"/>
    </source>
</evidence>
<evidence type="ECO:0000256" key="4">
    <source>
        <dbReference type="SAM" id="Coils"/>
    </source>
</evidence>
<dbReference type="SUPFAM" id="SSF52540">
    <property type="entry name" value="P-loop containing nucleoside triphosphate hydrolases"/>
    <property type="match status" value="1"/>
</dbReference>
<dbReference type="EMBL" id="JBHTEB010000001">
    <property type="protein sequence ID" value="MFD0315601.1"/>
    <property type="molecule type" value="Genomic_DNA"/>
</dbReference>
<organism evidence="6 7">
    <name type="scientific">Streptomyces flavalbus</name>
    <dbReference type="NCBI Taxonomy" id="2665155"/>
    <lineage>
        <taxon>Bacteria</taxon>
        <taxon>Bacillati</taxon>
        <taxon>Actinomycetota</taxon>
        <taxon>Actinomycetes</taxon>
        <taxon>Kitasatosporales</taxon>
        <taxon>Streptomycetaceae</taxon>
        <taxon>Streptomyces</taxon>
    </lineage>
</organism>
<dbReference type="PANTHER" id="PTHR32114">
    <property type="entry name" value="ABC TRANSPORTER ABCH.3"/>
    <property type="match status" value="1"/>
</dbReference>
<evidence type="ECO:0000256" key="3">
    <source>
        <dbReference type="ARBA" id="ARBA00013368"/>
    </source>
</evidence>
<comment type="caution">
    <text evidence="6">The sequence shown here is derived from an EMBL/GenBank/DDBJ whole genome shotgun (WGS) entry which is preliminary data.</text>
</comment>
<gene>
    <name evidence="6" type="ORF">ACFQZ6_15480</name>
</gene>
<dbReference type="Pfam" id="PF13476">
    <property type="entry name" value="AAA_23"/>
    <property type="match status" value="1"/>
</dbReference>
<reference evidence="7" key="1">
    <citation type="journal article" date="2019" name="Int. J. Syst. Evol. Microbiol.">
        <title>The Global Catalogue of Microorganisms (GCM) 10K type strain sequencing project: providing services to taxonomists for standard genome sequencing and annotation.</title>
        <authorList>
            <consortium name="The Broad Institute Genomics Platform"/>
            <consortium name="The Broad Institute Genome Sequencing Center for Infectious Disease"/>
            <person name="Wu L."/>
            <person name="Ma J."/>
        </authorList>
    </citation>
    <scope>NUCLEOTIDE SEQUENCE [LARGE SCALE GENOMIC DNA]</scope>
    <source>
        <strain evidence="7">CGMCC 4.7400</strain>
    </source>
</reference>
<dbReference type="InterPro" id="IPR038729">
    <property type="entry name" value="Rad50/SbcC_AAA"/>
</dbReference>
<protein>
    <recommendedName>
        <fullName evidence="3">Nuclease SbcCD subunit C</fullName>
    </recommendedName>
</protein>
<dbReference type="Gene3D" id="3.40.50.300">
    <property type="entry name" value="P-loop containing nucleotide triphosphate hydrolases"/>
    <property type="match status" value="2"/>
</dbReference>
<dbReference type="Proteomes" id="UP001597023">
    <property type="component" value="Unassembled WGS sequence"/>
</dbReference>
<dbReference type="RefSeq" id="WP_381608963.1">
    <property type="nucleotide sequence ID" value="NZ_JBHTEB010000001.1"/>
</dbReference>
<evidence type="ECO:0000256" key="2">
    <source>
        <dbReference type="ARBA" id="ARBA00011322"/>
    </source>
</evidence>
<dbReference type="InterPro" id="IPR027417">
    <property type="entry name" value="P-loop_NTPase"/>
</dbReference>
<sequence>MKIEEISLLNFRNYRGEQRLVFTTAPDKNVTMVFGTNGGGKTTLLNACTWALFGELSLDFEEQETLINSEVWSEAKEGDQVPVSVTLLFEHDGKRHRVTRHRLGIKNGSEQNLGKVSFDVRVEEPGGAWTRVPNPTSRIEKILPSRLKWFFFINGERIENLAKPEAYSEIQSAIKTVVGIEPLERGVRHLSQARNKMRHKLRSEEDGEIAIDRVNSEIDDLQAEQKEKQEELDELKSDIAHLETELDSVDTRLRSLEGVAELQRSRLRFEELQKDAKAALNEQLESRRRLIRTKGFTAFLPGFAEQIRAACAALREKGQLPAPLKRTFVEDLLRDAECICGTHLTDGSPERAKIQEWLERAGLAQVEGAWMTLQGAMATLDDNRKSLVDELASADAAVAKSRKTLQEIGAELDEVTSKIKNLPGEDHARLEARRDELRSTIREKTWRQGAVQERLDSLASSLEKKATLAEKLEFKNAANKRIQHRIRVLREAEEALEKTRDLISQRTRRSLDARIRKVFERSSLKDYVPEITQDFELNLWIGRGDERRRAPKSTGENMLLSLAFVAALAEECRSVAQNDSRAMSDMSDFPVVLDAAFGNLDIDYRRRVADFLPKMASQVVVLTSRSKQKVLRKIS</sequence>